<evidence type="ECO:0000256" key="9">
    <source>
        <dbReference type="ARBA" id="ARBA00022884"/>
    </source>
</evidence>
<dbReference type="PANTHER" id="PTHR21404">
    <property type="entry name" value="HEN1"/>
    <property type="match status" value="1"/>
</dbReference>
<sequence>MDMPTLTTTPEIKVTFWPPLFLQRKIWVLNVLRRDNIAWVVDLGCGEGELLATLCQPAPWLPSDRELLETSKQPNLINILTRNHPEEEHENEIRNLHPRRLAGLDISSRDLKYAVECTAPSAREPYARWEPLEVQIWKGGLEAINPEFTNAECIVATEVVEHLPDAILSDFAPVILGVYHPRIFLMTTPSYDFNARFSAPDAPRDEGYPDPTGRTTRIFRHQDHKFEWTVDEFVQWCQEAANEWGYSVVTSSVGTALERDEWGRDEELGGASQVAEFRRLDDSPSTEMRSNKRKNVLERALGRPNHELLAAHSYFSHASAGKPSSLDHVGDLIVTNMEQRGEEVTRMEGLWFIPNVSVSCGGRIEVMMDAIEIHTKLRLRKDGGKRSAWEVELVGGISRAVLDWHSHCEEEPHLDEKQLDQDCLYEDEQSEVTDGDEDYIEAPWTDSNLSENNLIEEDISAWNLDVNTWVQADADGGIWGKWDEPALDSWDIDEDWNKEV</sequence>
<organism>
    <name type="scientific">Serpula lacrymans var. lacrymans (strain S7.9)</name>
    <name type="common">Dry rot fungus</name>
    <dbReference type="NCBI Taxonomy" id="578457"/>
    <lineage>
        <taxon>Eukaryota</taxon>
        <taxon>Fungi</taxon>
        <taxon>Dikarya</taxon>
        <taxon>Basidiomycota</taxon>
        <taxon>Agaricomycotina</taxon>
        <taxon>Agaricomycetes</taxon>
        <taxon>Agaricomycetidae</taxon>
        <taxon>Boletales</taxon>
        <taxon>Coniophorineae</taxon>
        <taxon>Serpulaceae</taxon>
        <taxon>Serpula</taxon>
    </lineage>
</organism>
<dbReference type="Gene3D" id="3.40.50.150">
    <property type="entry name" value="Vaccinia Virus protein VP39"/>
    <property type="match status" value="1"/>
</dbReference>
<evidence type="ECO:0000256" key="5">
    <source>
        <dbReference type="ARBA" id="ARBA00022679"/>
    </source>
</evidence>
<comment type="catalytic activity">
    <reaction evidence="12">
        <text>small RNA 3'-end nucleotide + S-adenosyl-L-methionine = small RNA 3'-end 2'-O-methylnucleotide + S-adenosyl-L-homocysteine + H(+)</text>
        <dbReference type="Rhea" id="RHEA:37887"/>
        <dbReference type="Rhea" id="RHEA-COMP:10415"/>
        <dbReference type="Rhea" id="RHEA-COMP:10416"/>
        <dbReference type="ChEBI" id="CHEBI:15378"/>
        <dbReference type="ChEBI" id="CHEBI:57856"/>
        <dbReference type="ChEBI" id="CHEBI:59789"/>
        <dbReference type="ChEBI" id="CHEBI:74896"/>
        <dbReference type="ChEBI" id="CHEBI:74898"/>
        <dbReference type="EC" id="2.1.1.386"/>
    </reaction>
</comment>
<dbReference type="Proteomes" id="UP000008064">
    <property type="component" value="Unassembled WGS sequence"/>
</dbReference>
<dbReference type="GO" id="GO:0005634">
    <property type="term" value="C:nucleus"/>
    <property type="evidence" value="ECO:0007669"/>
    <property type="project" value="TreeGrafter"/>
</dbReference>
<dbReference type="RefSeq" id="XP_007318460.1">
    <property type="nucleotide sequence ID" value="XM_007318398.1"/>
</dbReference>
<dbReference type="KEGG" id="sla:SERLADRAFT_438057"/>
<dbReference type="EMBL" id="GL945434">
    <property type="protein sequence ID" value="EGO24441.1"/>
    <property type="molecule type" value="Genomic_DNA"/>
</dbReference>
<evidence type="ECO:0000256" key="12">
    <source>
        <dbReference type="ARBA" id="ARBA00048418"/>
    </source>
</evidence>
<evidence type="ECO:0000256" key="2">
    <source>
        <dbReference type="ARBA" id="ARBA00009026"/>
    </source>
</evidence>
<comment type="similarity">
    <text evidence="2">Belongs to the methyltransferase superfamily. HEN1 family.</text>
</comment>
<keyword evidence="7" id="KW-0479">Metal-binding</keyword>
<protein>
    <recommendedName>
        <fullName evidence="3">Small RNA 2'-O-methyltransferase</fullName>
        <ecNumber evidence="11">2.1.1.386</ecNumber>
    </recommendedName>
</protein>
<keyword evidence="6" id="KW-0949">S-adenosyl-L-methionine</keyword>
<dbReference type="GO" id="GO:0001510">
    <property type="term" value="P:RNA methylation"/>
    <property type="evidence" value="ECO:0007669"/>
    <property type="project" value="InterPro"/>
</dbReference>
<evidence type="ECO:0000256" key="7">
    <source>
        <dbReference type="ARBA" id="ARBA00022723"/>
    </source>
</evidence>
<dbReference type="InterPro" id="IPR029063">
    <property type="entry name" value="SAM-dependent_MTases_sf"/>
</dbReference>
<evidence type="ECO:0000256" key="10">
    <source>
        <dbReference type="ARBA" id="ARBA00023158"/>
    </source>
</evidence>
<evidence type="ECO:0000256" key="11">
    <source>
        <dbReference type="ARBA" id="ARBA00035025"/>
    </source>
</evidence>
<dbReference type="HOGENOM" id="CLU_032749_1_0_1"/>
<evidence type="ECO:0000256" key="3">
    <source>
        <dbReference type="ARBA" id="ARBA00021330"/>
    </source>
</evidence>
<keyword evidence="5" id="KW-0808">Transferase</keyword>
<dbReference type="EC" id="2.1.1.386" evidence="11"/>
<dbReference type="OrthoDB" id="2154311at2759"/>
<evidence type="ECO:0000256" key="8">
    <source>
        <dbReference type="ARBA" id="ARBA00022842"/>
    </source>
</evidence>
<evidence type="ECO:0000313" key="13">
    <source>
        <dbReference type="EMBL" id="EGO24441.1"/>
    </source>
</evidence>
<dbReference type="GO" id="GO:0003723">
    <property type="term" value="F:RNA binding"/>
    <property type="evidence" value="ECO:0007669"/>
    <property type="project" value="UniProtKB-KW"/>
</dbReference>
<dbReference type="GO" id="GO:0005737">
    <property type="term" value="C:cytoplasm"/>
    <property type="evidence" value="ECO:0007669"/>
    <property type="project" value="TreeGrafter"/>
</dbReference>
<reference evidence="13" key="1">
    <citation type="submission" date="2011-04" db="EMBL/GenBank/DDBJ databases">
        <title>Evolution of plant cell wall degrading machinery underlies the functional diversity of forest fungi.</title>
        <authorList>
            <consortium name="US DOE Joint Genome Institute (JGI-PGF)"/>
            <person name="Eastwood D.C."/>
            <person name="Floudas D."/>
            <person name="Binder M."/>
            <person name="Majcherczyk A."/>
            <person name="Schneider P."/>
            <person name="Aerts A."/>
            <person name="Asiegbu F.O."/>
            <person name="Baker S.E."/>
            <person name="Barry K."/>
            <person name="Bendiksby M."/>
            <person name="Blumentritt M."/>
            <person name="Coutinho P.M."/>
            <person name="Cullen D."/>
            <person name="Cullen D."/>
            <person name="Gathman A."/>
            <person name="Goodell B."/>
            <person name="Henrissat B."/>
            <person name="Ihrmark K."/>
            <person name="Kauserud H."/>
            <person name="Kohler A."/>
            <person name="LaButti K."/>
            <person name="Lapidus A."/>
            <person name="Lavin J.L."/>
            <person name="Lee Y.-H."/>
            <person name="Lindquist E."/>
            <person name="Lilly W."/>
            <person name="Lucas S."/>
            <person name="Morin E."/>
            <person name="Murat C."/>
            <person name="Oguiza J.A."/>
            <person name="Park J."/>
            <person name="Pisabarro A.G."/>
            <person name="Riley R."/>
            <person name="Rosling A."/>
            <person name="Salamov A."/>
            <person name="Schmidt O."/>
            <person name="Schmutz J."/>
            <person name="Skrede I."/>
            <person name="Stenlid J."/>
            <person name="Wiebenga A."/>
            <person name="Xie X."/>
            <person name="Kues U."/>
            <person name="Hibbett D.S."/>
            <person name="Hoffmeister D."/>
            <person name="Hogberg N."/>
            <person name="Martin F."/>
            <person name="Grigoriev I.V."/>
            <person name="Watkinson S.C."/>
        </authorList>
    </citation>
    <scope>NUCLEOTIDE SEQUENCE</scope>
    <source>
        <strain evidence="13">S7.9</strain>
    </source>
</reference>
<keyword evidence="10" id="KW-0943">RNA-mediated gene silencing</keyword>
<keyword evidence="4" id="KW-0489">Methyltransferase</keyword>
<evidence type="ECO:0000256" key="1">
    <source>
        <dbReference type="ARBA" id="ARBA00001946"/>
    </source>
</evidence>
<dbReference type="GO" id="GO:0030422">
    <property type="term" value="P:siRNA processing"/>
    <property type="evidence" value="ECO:0007669"/>
    <property type="project" value="TreeGrafter"/>
</dbReference>
<dbReference type="GeneID" id="18814962"/>
<evidence type="ECO:0000256" key="6">
    <source>
        <dbReference type="ARBA" id="ARBA00022691"/>
    </source>
</evidence>
<dbReference type="AlphaFoldDB" id="F8NWW3"/>
<keyword evidence="8" id="KW-0460">Magnesium</keyword>
<dbReference type="GO" id="GO:0046872">
    <property type="term" value="F:metal ion binding"/>
    <property type="evidence" value="ECO:0007669"/>
    <property type="project" value="UniProtKB-KW"/>
</dbReference>
<comment type="cofactor">
    <cofactor evidence="1">
        <name>Mg(2+)</name>
        <dbReference type="ChEBI" id="CHEBI:18420"/>
    </cofactor>
</comment>
<dbReference type="InterPro" id="IPR026610">
    <property type="entry name" value="Hen1"/>
</dbReference>
<keyword evidence="9" id="KW-0694">RNA-binding</keyword>
<proteinExistence type="inferred from homology"/>
<gene>
    <name evidence="13" type="ORF">SERLADRAFT_438057</name>
</gene>
<dbReference type="GO" id="GO:0090486">
    <property type="term" value="F:small RNA 2'-O-methyltransferase activity"/>
    <property type="evidence" value="ECO:0007669"/>
    <property type="project" value="UniProtKB-EC"/>
</dbReference>
<evidence type="ECO:0000256" key="4">
    <source>
        <dbReference type="ARBA" id="ARBA00022603"/>
    </source>
</evidence>
<name>F8NWW3_SERL9</name>
<dbReference type="PANTHER" id="PTHR21404:SF3">
    <property type="entry name" value="SMALL RNA 2'-O-METHYLTRANSFERASE"/>
    <property type="match status" value="1"/>
</dbReference>
<dbReference type="SUPFAM" id="SSF53335">
    <property type="entry name" value="S-adenosyl-L-methionine-dependent methyltransferases"/>
    <property type="match status" value="1"/>
</dbReference>
<accession>F8NWW3</accession>